<dbReference type="AlphaFoldDB" id="A0A251RX43"/>
<keyword evidence="3" id="KW-1185">Reference proteome</keyword>
<evidence type="ECO:0000313" key="3">
    <source>
        <dbReference type="Proteomes" id="UP000215914"/>
    </source>
</evidence>
<dbReference type="Gramene" id="mRNA:HanXRQr2_Chr16g0743991">
    <property type="protein sequence ID" value="CDS:HanXRQr2_Chr16g0743991.1"/>
    <property type="gene ID" value="HanXRQr2_Chr16g0743991"/>
</dbReference>
<dbReference type="Pfam" id="PF21737">
    <property type="entry name" value="DUF6865"/>
    <property type="match status" value="1"/>
</dbReference>
<dbReference type="Proteomes" id="UP000215914">
    <property type="component" value="Chromosome 16"/>
</dbReference>
<reference evidence="2" key="2">
    <citation type="submission" date="2017-02" db="EMBL/GenBank/DDBJ databases">
        <title>Sunflower complete genome.</title>
        <authorList>
            <person name="Langlade N."/>
            <person name="Munos S."/>
        </authorList>
    </citation>
    <scope>NUCLEOTIDE SEQUENCE [LARGE SCALE GENOMIC DNA]</scope>
    <source>
        <tissue evidence="2">Leaves</tissue>
    </source>
</reference>
<dbReference type="InterPro" id="IPR049198">
    <property type="entry name" value="DUF6865"/>
</dbReference>
<dbReference type="EMBL" id="CM007905">
    <property type="protein sequence ID" value="OTF90793.1"/>
    <property type="molecule type" value="Genomic_DNA"/>
</dbReference>
<organism evidence="2 3">
    <name type="scientific">Helianthus annuus</name>
    <name type="common">Common sunflower</name>
    <dbReference type="NCBI Taxonomy" id="4232"/>
    <lineage>
        <taxon>Eukaryota</taxon>
        <taxon>Viridiplantae</taxon>
        <taxon>Streptophyta</taxon>
        <taxon>Embryophyta</taxon>
        <taxon>Tracheophyta</taxon>
        <taxon>Spermatophyta</taxon>
        <taxon>Magnoliopsida</taxon>
        <taxon>eudicotyledons</taxon>
        <taxon>Gunneridae</taxon>
        <taxon>Pentapetalae</taxon>
        <taxon>asterids</taxon>
        <taxon>campanulids</taxon>
        <taxon>Asterales</taxon>
        <taxon>Asteraceae</taxon>
        <taxon>Asteroideae</taxon>
        <taxon>Heliantheae alliance</taxon>
        <taxon>Heliantheae</taxon>
        <taxon>Helianthus</taxon>
    </lineage>
</organism>
<evidence type="ECO:0000313" key="2">
    <source>
        <dbReference type="EMBL" id="OTF90793.1"/>
    </source>
</evidence>
<name>A0A251RX43_HELAN</name>
<reference evidence="1 3" key="1">
    <citation type="journal article" date="2017" name="Nature">
        <title>The sunflower genome provides insights into oil metabolism, flowering and Asterid evolution.</title>
        <authorList>
            <person name="Badouin H."/>
            <person name="Gouzy J."/>
            <person name="Grassa C.J."/>
            <person name="Murat F."/>
            <person name="Staton S.E."/>
            <person name="Cottret L."/>
            <person name="Lelandais-Briere C."/>
            <person name="Owens G.L."/>
            <person name="Carrere S."/>
            <person name="Mayjonade B."/>
            <person name="Legrand L."/>
            <person name="Gill N."/>
            <person name="Kane N.C."/>
            <person name="Bowers J.E."/>
            <person name="Hubner S."/>
            <person name="Bellec A."/>
            <person name="Berard A."/>
            <person name="Berges H."/>
            <person name="Blanchet N."/>
            <person name="Boniface M.C."/>
            <person name="Brunel D."/>
            <person name="Catrice O."/>
            <person name="Chaidir N."/>
            <person name="Claudel C."/>
            <person name="Donnadieu C."/>
            <person name="Faraut T."/>
            <person name="Fievet G."/>
            <person name="Helmstetter N."/>
            <person name="King M."/>
            <person name="Knapp S.J."/>
            <person name="Lai Z."/>
            <person name="Le Paslier M.C."/>
            <person name="Lippi Y."/>
            <person name="Lorenzon L."/>
            <person name="Mandel J.R."/>
            <person name="Marage G."/>
            <person name="Marchand G."/>
            <person name="Marquand E."/>
            <person name="Bret-Mestries E."/>
            <person name="Morien E."/>
            <person name="Nambeesan S."/>
            <person name="Nguyen T."/>
            <person name="Pegot-Espagnet P."/>
            <person name="Pouilly N."/>
            <person name="Raftis F."/>
            <person name="Sallet E."/>
            <person name="Schiex T."/>
            <person name="Thomas J."/>
            <person name="Vandecasteele C."/>
            <person name="Vares D."/>
            <person name="Vear F."/>
            <person name="Vautrin S."/>
            <person name="Crespi M."/>
            <person name="Mangin B."/>
            <person name="Burke J.M."/>
            <person name="Salse J."/>
            <person name="Munos S."/>
            <person name="Vincourt P."/>
            <person name="Rieseberg L.H."/>
            <person name="Langlade N.B."/>
        </authorList>
    </citation>
    <scope>NUCLEOTIDE SEQUENCE [LARGE SCALE GENOMIC DNA]</scope>
    <source>
        <strain evidence="3">cv. SF193</strain>
        <tissue evidence="1">Leaves</tissue>
    </source>
</reference>
<gene>
    <name evidence="2" type="ORF">HannXRQ_Chr16g0503491</name>
    <name evidence="1" type="ORF">HanXRQr2_Chr16g0743991</name>
</gene>
<protein>
    <submittedName>
        <fullName evidence="2">Uncharacterized protein</fullName>
    </submittedName>
</protein>
<evidence type="ECO:0000313" key="1">
    <source>
        <dbReference type="EMBL" id="KAF5759665.1"/>
    </source>
</evidence>
<dbReference type="EMBL" id="MNCJ02000331">
    <property type="protein sequence ID" value="KAF5759665.1"/>
    <property type="molecule type" value="Genomic_DNA"/>
</dbReference>
<dbReference type="InParanoid" id="A0A251RX43"/>
<accession>A0A251RX43</accession>
<sequence>MDRPPVLQEEEEASLEHTRESLIAISNCCQPDKINKNHVNTKEKAVDDEQVRSKLISISYMLANADEVV</sequence>
<proteinExistence type="predicted"/>
<reference evidence="1" key="3">
    <citation type="submission" date="2020-06" db="EMBL/GenBank/DDBJ databases">
        <title>Helianthus annuus Genome sequencing and assembly Release 2.</title>
        <authorList>
            <person name="Gouzy J."/>
            <person name="Langlade N."/>
            <person name="Munos S."/>
        </authorList>
    </citation>
    <scope>NUCLEOTIDE SEQUENCE</scope>
    <source>
        <tissue evidence="1">Leaves</tissue>
    </source>
</reference>